<proteinExistence type="predicted"/>
<dbReference type="InParanoid" id="A0A165V364"/>
<dbReference type="AlphaFoldDB" id="A0A165V364"/>
<dbReference type="SUPFAM" id="SSF53335">
    <property type="entry name" value="S-adenosyl-L-methionine-dependent methyltransferases"/>
    <property type="match status" value="1"/>
</dbReference>
<dbReference type="InterPro" id="IPR025714">
    <property type="entry name" value="Methyltranfer_dom"/>
</dbReference>
<dbReference type="Pfam" id="PF13383">
    <property type="entry name" value="Methyltransf_22"/>
    <property type="match status" value="1"/>
</dbReference>
<dbReference type="InterPro" id="IPR029063">
    <property type="entry name" value="SAM-dependent_MTases_sf"/>
</dbReference>
<gene>
    <name evidence="2" type="ORF">NEOLEDRAFT_1128627</name>
</gene>
<dbReference type="OrthoDB" id="10006218at2759"/>
<accession>A0A165V364</accession>
<evidence type="ECO:0000259" key="1">
    <source>
        <dbReference type="Pfam" id="PF13383"/>
    </source>
</evidence>
<feature type="domain" description="Methyltransferase" evidence="1">
    <location>
        <begin position="71"/>
        <end position="294"/>
    </location>
</feature>
<dbReference type="STRING" id="1314782.A0A165V364"/>
<dbReference type="Proteomes" id="UP000076761">
    <property type="component" value="Unassembled WGS sequence"/>
</dbReference>
<dbReference type="InterPro" id="IPR026913">
    <property type="entry name" value="METTL24"/>
</dbReference>
<evidence type="ECO:0000313" key="3">
    <source>
        <dbReference type="Proteomes" id="UP000076761"/>
    </source>
</evidence>
<keyword evidence="3" id="KW-1185">Reference proteome</keyword>
<dbReference type="EMBL" id="KV425555">
    <property type="protein sequence ID" value="KZT29086.1"/>
    <property type="molecule type" value="Genomic_DNA"/>
</dbReference>
<sequence>MSFFNRHPRYTIALIVALFVLVLILFNSDSDAPGGPSAYRFRGHRRPPPPPSLYAEDAIAINEAAYQDSLKERQKLIEKYGPTASKVDAFPSHGEFYTMWDFFIPAFQCPHKTERIGTLGDGGKWVCGLERVAKKPKCVIYSFGVNGESSFEATLLQRAPGCEVWGYDFSVNSFGPEISEIPSLKARSHFYPYALGSYDAPTSDPPYYTLPTLMRNNHHDFIDILKVDIEGAEFESLNSFLDAHNLAEGLPIGQLQLEIHARDGKYGEFATFLKWWEALERFGLRPFWTEPNLVYVNLVRGVKPDLVEYSFINIRGQHELVSDEPRN</sequence>
<dbReference type="PANTHER" id="PTHR32026">
    <property type="entry name" value="METHYLTRANSFERASE-LIKE PROTEIN 24"/>
    <property type="match status" value="1"/>
</dbReference>
<organism evidence="2 3">
    <name type="scientific">Neolentinus lepideus HHB14362 ss-1</name>
    <dbReference type="NCBI Taxonomy" id="1314782"/>
    <lineage>
        <taxon>Eukaryota</taxon>
        <taxon>Fungi</taxon>
        <taxon>Dikarya</taxon>
        <taxon>Basidiomycota</taxon>
        <taxon>Agaricomycotina</taxon>
        <taxon>Agaricomycetes</taxon>
        <taxon>Gloeophyllales</taxon>
        <taxon>Gloeophyllaceae</taxon>
        <taxon>Neolentinus</taxon>
    </lineage>
</organism>
<name>A0A165V364_9AGAM</name>
<protein>
    <recommendedName>
        <fullName evidence="1">Methyltransferase domain-containing protein</fullName>
    </recommendedName>
</protein>
<dbReference type="PANTHER" id="PTHR32026:SF10">
    <property type="entry name" value="METHYLTRANSFERASE-LIKE PROTEIN 24-RELATED"/>
    <property type="match status" value="1"/>
</dbReference>
<reference evidence="2 3" key="1">
    <citation type="journal article" date="2016" name="Mol. Biol. Evol.">
        <title>Comparative Genomics of Early-Diverging Mushroom-Forming Fungi Provides Insights into the Origins of Lignocellulose Decay Capabilities.</title>
        <authorList>
            <person name="Nagy L.G."/>
            <person name="Riley R."/>
            <person name="Tritt A."/>
            <person name="Adam C."/>
            <person name="Daum C."/>
            <person name="Floudas D."/>
            <person name="Sun H."/>
            <person name="Yadav J.S."/>
            <person name="Pangilinan J."/>
            <person name="Larsson K.H."/>
            <person name="Matsuura K."/>
            <person name="Barry K."/>
            <person name="Labutti K."/>
            <person name="Kuo R."/>
            <person name="Ohm R.A."/>
            <person name="Bhattacharya S.S."/>
            <person name="Shirouzu T."/>
            <person name="Yoshinaga Y."/>
            <person name="Martin F.M."/>
            <person name="Grigoriev I.V."/>
            <person name="Hibbett D.S."/>
        </authorList>
    </citation>
    <scope>NUCLEOTIDE SEQUENCE [LARGE SCALE GENOMIC DNA]</scope>
    <source>
        <strain evidence="2 3">HHB14362 ss-1</strain>
    </source>
</reference>
<evidence type="ECO:0000313" key="2">
    <source>
        <dbReference type="EMBL" id="KZT29086.1"/>
    </source>
</evidence>